<sequence length="113" mass="11908">MAMAPPDSSQETLRSRGLRLAWFIVVWDIIEGAVDVTAGVLAGSIALVAFGLDSAIEVFAALVVIGQLHGRTSYGTALKLIAVSFFVLAIVMVPNPGLLHLLRIHAASNLDQA</sequence>
<evidence type="ECO:0000256" key="5">
    <source>
        <dbReference type="SAM" id="Phobius"/>
    </source>
</evidence>
<keyword evidence="2 5" id="KW-0812">Transmembrane</keyword>
<evidence type="ECO:0000313" key="7">
    <source>
        <dbReference type="Proteomes" id="UP001500051"/>
    </source>
</evidence>
<keyword evidence="4 5" id="KW-0472">Membrane</keyword>
<comment type="caution">
    <text evidence="6">The sequence shown here is derived from an EMBL/GenBank/DDBJ whole genome shotgun (WGS) entry which is preliminary data.</text>
</comment>
<dbReference type="SUPFAM" id="SSF161111">
    <property type="entry name" value="Cation efflux protein transmembrane domain-like"/>
    <property type="match status" value="1"/>
</dbReference>
<keyword evidence="3 5" id="KW-1133">Transmembrane helix</keyword>
<reference evidence="7" key="1">
    <citation type="journal article" date="2019" name="Int. J. Syst. Evol. Microbiol.">
        <title>The Global Catalogue of Microorganisms (GCM) 10K type strain sequencing project: providing services to taxonomists for standard genome sequencing and annotation.</title>
        <authorList>
            <consortium name="The Broad Institute Genomics Platform"/>
            <consortium name="The Broad Institute Genome Sequencing Center for Infectious Disease"/>
            <person name="Wu L."/>
            <person name="Ma J."/>
        </authorList>
    </citation>
    <scope>NUCLEOTIDE SEQUENCE [LARGE SCALE GENOMIC DNA]</scope>
    <source>
        <strain evidence="7">JCM 16548</strain>
    </source>
</reference>
<name>A0ABP7ECC0_9ACTN</name>
<feature type="transmembrane region" description="Helical" evidence="5">
    <location>
        <begin position="77"/>
        <end position="94"/>
    </location>
</feature>
<protein>
    <submittedName>
        <fullName evidence="6">Uncharacterized protein</fullName>
    </submittedName>
</protein>
<feature type="transmembrane region" description="Helical" evidence="5">
    <location>
        <begin position="20"/>
        <end position="39"/>
    </location>
</feature>
<evidence type="ECO:0000313" key="6">
    <source>
        <dbReference type="EMBL" id="GAA3717239.1"/>
    </source>
</evidence>
<evidence type="ECO:0000256" key="3">
    <source>
        <dbReference type="ARBA" id="ARBA00022989"/>
    </source>
</evidence>
<dbReference type="Proteomes" id="UP001500051">
    <property type="component" value="Unassembled WGS sequence"/>
</dbReference>
<evidence type="ECO:0000256" key="2">
    <source>
        <dbReference type="ARBA" id="ARBA00022692"/>
    </source>
</evidence>
<feature type="transmembrane region" description="Helical" evidence="5">
    <location>
        <begin position="45"/>
        <end position="65"/>
    </location>
</feature>
<dbReference type="RefSeq" id="WP_344814375.1">
    <property type="nucleotide sequence ID" value="NZ_BAAAYX010000023.1"/>
</dbReference>
<organism evidence="6 7">
    <name type="scientific">Microlunatus aurantiacus</name>
    <dbReference type="NCBI Taxonomy" id="446786"/>
    <lineage>
        <taxon>Bacteria</taxon>
        <taxon>Bacillati</taxon>
        <taxon>Actinomycetota</taxon>
        <taxon>Actinomycetes</taxon>
        <taxon>Propionibacteriales</taxon>
        <taxon>Propionibacteriaceae</taxon>
        <taxon>Microlunatus</taxon>
    </lineage>
</organism>
<proteinExistence type="predicted"/>
<dbReference type="EMBL" id="BAAAYX010000023">
    <property type="protein sequence ID" value="GAA3717239.1"/>
    <property type="molecule type" value="Genomic_DNA"/>
</dbReference>
<keyword evidence="7" id="KW-1185">Reference proteome</keyword>
<evidence type="ECO:0000256" key="4">
    <source>
        <dbReference type="ARBA" id="ARBA00023136"/>
    </source>
</evidence>
<dbReference type="InterPro" id="IPR027469">
    <property type="entry name" value="Cation_efflux_TMD_sf"/>
</dbReference>
<evidence type="ECO:0000256" key="1">
    <source>
        <dbReference type="ARBA" id="ARBA00004141"/>
    </source>
</evidence>
<gene>
    <name evidence="6" type="ORF">GCM10022204_41440</name>
</gene>
<comment type="subcellular location">
    <subcellularLocation>
        <location evidence="1">Membrane</location>
        <topology evidence="1">Multi-pass membrane protein</topology>
    </subcellularLocation>
</comment>
<accession>A0ABP7ECC0</accession>